<protein>
    <submittedName>
        <fullName evidence="2">Uncharacterized protein</fullName>
    </submittedName>
</protein>
<reference evidence="2 3" key="1">
    <citation type="journal article" date="2021" name="BMC Genomics">
        <title>Datura genome reveals duplications of psychoactive alkaloid biosynthetic genes and high mutation rate following tissue culture.</title>
        <authorList>
            <person name="Rajewski A."/>
            <person name="Carter-House D."/>
            <person name="Stajich J."/>
            <person name="Litt A."/>
        </authorList>
    </citation>
    <scope>NUCLEOTIDE SEQUENCE [LARGE SCALE GENOMIC DNA]</scope>
    <source>
        <strain evidence="2">AR-01</strain>
    </source>
</reference>
<feature type="region of interest" description="Disordered" evidence="1">
    <location>
        <begin position="1"/>
        <end position="21"/>
    </location>
</feature>
<comment type="caution">
    <text evidence="2">The sequence shown here is derived from an EMBL/GenBank/DDBJ whole genome shotgun (WGS) entry which is preliminary data.</text>
</comment>
<proteinExistence type="predicted"/>
<accession>A0ABS8VM32</accession>
<evidence type="ECO:0000313" key="3">
    <source>
        <dbReference type="Proteomes" id="UP000823775"/>
    </source>
</evidence>
<gene>
    <name evidence="2" type="ORF">HAX54_038879</name>
</gene>
<keyword evidence="3" id="KW-1185">Reference proteome</keyword>
<dbReference type="EMBL" id="JACEIK010005340">
    <property type="protein sequence ID" value="MCE0481262.1"/>
    <property type="molecule type" value="Genomic_DNA"/>
</dbReference>
<evidence type="ECO:0000313" key="2">
    <source>
        <dbReference type="EMBL" id="MCE0481262.1"/>
    </source>
</evidence>
<dbReference type="Proteomes" id="UP000823775">
    <property type="component" value="Unassembled WGS sequence"/>
</dbReference>
<evidence type="ECO:0000256" key="1">
    <source>
        <dbReference type="SAM" id="MobiDB-lite"/>
    </source>
</evidence>
<sequence>MNELAFQTATPIEANNTAPRKDIMDDDVLEWEMEEEAMEDLIVDVFMKGEELEEIHHVHKE</sequence>
<name>A0ABS8VM32_DATST</name>
<organism evidence="2 3">
    <name type="scientific">Datura stramonium</name>
    <name type="common">Jimsonweed</name>
    <name type="synonym">Common thornapple</name>
    <dbReference type="NCBI Taxonomy" id="4076"/>
    <lineage>
        <taxon>Eukaryota</taxon>
        <taxon>Viridiplantae</taxon>
        <taxon>Streptophyta</taxon>
        <taxon>Embryophyta</taxon>
        <taxon>Tracheophyta</taxon>
        <taxon>Spermatophyta</taxon>
        <taxon>Magnoliopsida</taxon>
        <taxon>eudicotyledons</taxon>
        <taxon>Gunneridae</taxon>
        <taxon>Pentapetalae</taxon>
        <taxon>asterids</taxon>
        <taxon>lamiids</taxon>
        <taxon>Solanales</taxon>
        <taxon>Solanaceae</taxon>
        <taxon>Solanoideae</taxon>
        <taxon>Datureae</taxon>
        <taxon>Datura</taxon>
    </lineage>
</organism>
<feature type="non-terminal residue" evidence="2">
    <location>
        <position position="61"/>
    </location>
</feature>
<feature type="compositionally biased region" description="Polar residues" evidence="1">
    <location>
        <begin position="1"/>
        <end position="18"/>
    </location>
</feature>